<organism evidence="3 4">
    <name type="scientific">Candidatus Kaiserbacteria bacterium RIFCSPHIGHO2_01_FULL_46_22</name>
    <dbReference type="NCBI Taxonomy" id="1798475"/>
    <lineage>
        <taxon>Bacteria</taxon>
        <taxon>Candidatus Kaiseribacteriota</taxon>
    </lineage>
</organism>
<dbReference type="SUPFAM" id="SSF52540">
    <property type="entry name" value="P-loop containing nucleoside triphosphate hydrolases"/>
    <property type="match status" value="1"/>
</dbReference>
<dbReference type="GO" id="GO:0016887">
    <property type="term" value="F:ATP hydrolysis activity"/>
    <property type="evidence" value="ECO:0007669"/>
    <property type="project" value="InterPro"/>
</dbReference>
<dbReference type="Proteomes" id="UP000176322">
    <property type="component" value="Unassembled WGS sequence"/>
</dbReference>
<dbReference type="InterPro" id="IPR006321">
    <property type="entry name" value="PilT/PilU"/>
</dbReference>
<comment type="similarity">
    <text evidence="1">Belongs to the GSP E family.</text>
</comment>
<dbReference type="InterPro" id="IPR001482">
    <property type="entry name" value="T2SS/T4SS_dom"/>
</dbReference>
<gene>
    <name evidence="3" type="ORF">A2837_02345</name>
</gene>
<evidence type="ECO:0000313" key="3">
    <source>
        <dbReference type="EMBL" id="OGG41338.1"/>
    </source>
</evidence>
<evidence type="ECO:0000313" key="4">
    <source>
        <dbReference type="Proteomes" id="UP000176322"/>
    </source>
</evidence>
<feature type="domain" description="Bacterial type II secretion system protein E" evidence="2">
    <location>
        <begin position="122"/>
        <end position="280"/>
    </location>
</feature>
<sequence length="356" mass="39175">MAEVDYKRELDDLIEIIVSEKGSDIHLSVGSHPVVRVTGALVPLIKKPILTAADIYGFCDVLISTGRRELFTKTSEVDFSYGAVGGVRFRGNAYHQQGTPSIALRHIPNVIRTLDDLKLPPILKSFTDRPQGFFLCVGPVGQGKSTTLAAMIQIINQTRADHIVTIEDPIEYVYTPDQALIEQREVGTDTTDFPAGLNAVFRQDIDVILVGEMRNAETIATAVTAAETGHLVFSTLHTNNASQTIDRIIDSFPAGQQDQIRIQLAGSLMGIFSQRLVPRIEGGMVPAFELLINNSAVSNLIRERRSHEIQSVIETGLEHGMIDMNRSLVELVRKGEITVENAFAYSVNPKGLERLM</sequence>
<dbReference type="GO" id="GO:0005524">
    <property type="term" value="F:ATP binding"/>
    <property type="evidence" value="ECO:0007669"/>
    <property type="project" value="InterPro"/>
</dbReference>
<accession>A0A1F6BWY8</accession>
<dbReference type="PANTHER" id="PTHR30486:SF16">
    <property type="entry name" value="TWITCHING MOTILITY PROTEIN PILT"/>
    <property type="match status" value="1"/>
</dbReference>
<evidence type="ECO:0000256" key="1">
    <source>
        <dbReference type="ARBA" id="ARBA00006611"/>
    </source>
</evidence>
<dbReference type="CDD" id="cd01131">
    <property type="entry name" value="PilT"/>
    <property type="match status" value="1"/>
</dbReference>
<dbReference type="Pfam" id="PF00437">
    <property type="entry name" value="T2SSE"/>
    <property type="match status" value="1"/>
</dbReference>
<dbReference type="InterPro" id="IPR050921">
    <property type="entry name" value="T4SS_GSP_E_ATPase"/>
</dbReference>
<evidence type="ECO:0000259" key="2">
    <source>
        <dbReference type="Pfam" id="PF00437"/>
    </source>
</evidence>
<dbReference type="AlphaFoldDB" id="A0A1F6BWY8"/>
<dbReference type="Gene3D" id="3.30.450.90">
    <property type="match status" value="1"/>
</dbReference>
<dbReference type="NCBIfam" id="TIGR01420">
    <property type="entry name" value="pilT_fam"/>
    <property type="match status" value="1"/>
</dbReference>
<dbReference type="EMBL" id="MFKO01000008">
    <property type="protein sequence ID" value="OGG41338.1"/>
    <property type="molecule type" value="Genomic_DNA"/>
</dbReference>
<reference evidence="3 4" key="1">
    <citation type="journal article" date="2016" name="Nat. Commun.">
        <title>Thousands of microbial genomes shed light on interconnected biogeochemical processes in an aquifer system.</title>
        <authorList>
            <person name="Anantharaman K."/>
            <person name="Brown C.T."/>
            <person name="Hug L.A."/>
            <person name="Sharon I."/>
            <person name="Castelle C.J."/>
            <person name="Probst A.J."/>
            <person name="Thomas B.C."/>
            <person name="Singh A."/>
            <person name="Wilkins M.J."/>
            <person name="Karaoz U."/>
            <person name="Brodie E.L."/>
            <person name="Williams K.H."/>
            <person name="Hubbard S.S."/>
            <person name="Banfield J.F."/>
        </authorList>
    </citation>
    <scope>NUCLEOTIDE SEQUENCE [LARGE SCALE GENOMIC DNA]</scope>
</reference>
<comment type="caution">
    <text evidence="3">The sequence shown here is derived from an EMBL/GenBank/DDBJ whole genome shotgun (WGS) entry which is preliminary data.</text>
</comment>
<proteinExistence type="inferred from homology"/>
<dbReference type="InterPro" id="IPR027417">
    <property type="entry name" value="P-loop_NTPase"/>
</dbReference>
<dbReference type="PANTHER" id="PTHR30486">
    <property type="entry name" value="TWITCHING MOTILITY PROTEIN PILT"/>
    <property type="match status" value="1"/>
</dbReference>
<protein>
    <submittedName>
        <fullName evidence="3">Type IV pili twitching motility protein PilT</fullName>
    </submittedName>
</protein>
<dbReference type="STRING" id="1798475.A2837_02345"/>
<name>A0A1F6BWY8_9BACT</name>
<dbReference type="Gene3D" id="3.40.50.300">
    <property type="entry name" value="P-loop containing nucleotide triphosphate hydrolases"/>
    <property type="match status" value="1"/>
</dbReference>